<dbReference type="Proteomes" id="UP000503308">
    <property type="component" value="Chromosome"/>
</dbReference>
<reference evidence="2 3" key="1">
    <citation type="submission" date="2020-02" db="EMBL/GenBank/DDBJ databases">
        <title>Genome sequence of Roseobacter ponti.</title>
        <authorList>
            <person name="Hollensteiner J."/>
            <person name="Schneider D."/>
            <person name="Poehlein A."/>
            <person name="Daniel R."/>
        </authorList>
    </citation>
    <scope>NUCLEOTIDE SEQUENCE [LARGE SCALE GENOMIC DNA]</scope>
    <source>
        <strain evidence="2 3">DSM 106830</strain>
    </source>
</reference>
<evidence type="ECO:0000256" key="1">
    <source>
        <dbReference type="SAM" id="MobiDB-lite"/>
    </source>
</evidence>
<evidence type="ECO:0000313" key="3">
    <source>
        <dbReference type="Proteomes" id="UP000503308"/>
    </source>
</evidence>
<dbReference type="EMBL" id="CP048788">
    <property type="protein sequence ID" value="QJF50417.1"/>
    <property type="molecule type" value="Genomic_DNA"/>
</dbReference>
<name>A0A858SQY7_9RHOB</name>
<sequence length="137" mass="15221">MSAWPDPGEFNVTIRDETLHSTEVTEILLRLCSYRLSARDLISERVEAECDERLADKAGRTGPRHVQPDEVEKTLNTGTSPRAPDVGRRIALALSAFENNGFVLLVDDRQIETLEEQIDISESSIVTFLKLTPLVGG</sequence>
<gene>
    <name evidence="2" type="ORF">G3256_04185</name>
</gene>
<dbReference type="KEGG" id="rpon:G3256_04185"/>
<feature type="region of interest" description="Disordered" evidence="1">
    <location>
        <begin position="55"/>
        <end position="82"/>
    </location>
</feature>
<organism evidence="2 3">
    <name type="scientific">Roseobacter ponti</name>
    <dbReference type="NCBI Taxonomy" id="1891787"/>
    <lineage>
        <taxon>Bacteria</taxon>
        <taxon>Pseudomonadati</taxon>
        <taxon>Pseudomonadota</taxon>
        <taxon>Alphaproteobacteria</taxon>
        <taxon>Rhodobacterales</taxon>
        <taxon>Roseobacteraceae</taxon>
        <taxon>Roseobacter</taxon>
    </lineage>
</organism>
<proteinExistence type="predicted"/>
<evidence type="ECO:0000313" key="2">
    <source>
        <dbReference type="EMBL" id="QJF50417.1"/>
    </source>
</evidence>
<dbReference type="RefSeq" id="WP_169639633.1">
    <property type="nucleotide sequence ID" value="NZ_CP048788.1"/>
</dbReference>
<protein>
    <submittedName>
        <fullName evidence="2">Uncharacterized protein</fullName>
    </submittedName>
</protein>
<accession>A0A858SQY7</accession>
<keyword evidence="3" id="KW-1185">Reference proteome</keyword>
<dbReference type="AlphaFoldDB" id="A0A858SQY7"/>